<evidence type="ECO:0000259" key="2">
    <source>
        <dbReference type="PROSITE" id="PS51819"/>
    </source>
</evidence>
<dbReference type="PANTHER" id="PTHR43279">
    <property type="entry name" value="CATECHOL-2,3-DIOXYGENASE"/>
    <property type="match status" value="1"/>
</dbReference>
<name>A0A1T5JGB5_9MICO</name>
<evidence type="ECO:0000313" key="4">
    <source>
        <dbReference type="Proteomes" id="UP000189777"/>
    </source>
</evidence>
<dbReference type="PANTHER" id="PTHR43279:SF1">
    <property type="entry name" value="CATECHOL-2,3-DIOXYGENASE"/>
    <property type="match status" value="1"/>
</dbReference>
<dbReference type="AlphaFoldDB" id="A0A1T5JGB5"/>
<dbReference type="Pfam" id="PF00903">
    <property type="entry name" value="Glyoxalase"/>
    <property type="match status" value="2"/>
</dbReference>
<keyword evidence="3" id="KW-0560">Oxidoreductase</keyword>
<sequence length="296" mass="31730">MPTPSSTHRTPDLLAAETAMGAVTLHVGDLGAMSAYYREAIALEEIPALGAPDRVVLGRGSTPVVALQHTPGLPPTSRHQAGLFHTAVLFDTEEALAAAVAHAAQHPLSRFAGNADHWVSRAFYFTDPEDNGIELYWDRPRDTWQHDGGGRVSMGSDWFDPQEFLRRNLTEGAMSGAAGQAAQVGHVHLQVGDIPTAQKFYVDTLGFEVMATFHGALFVAAGGYHHHMAMNTWNSAGAGPRAATLGLGQVALTVPTRDEVGALADRLRHAGVEVRDDGRTLRFDDPWSTLVEVSVA</sequence>
<dbReference type="Proteomes" id="UP000189777">
    <property type="component" value="Unassembled WGS sequence"/>
</dbReference>
<dbReference type="Gene3D" id="3.10.180.10">
    <property type="entry name" value="2,3-Dihydroxybiphenyl 1,2-Dioxygenase, domain 1"/>
    <property type="match status" value="2"/>
</dbReference>
<dbReference type="PROSITE" id="PS51819">
    <property type="entry name" value="VOC"/>
    <property type="match status" value="2"/>
</dbReference>
<dbReference type="STRING" id="526729.SAMN04324258_1351"/>
<evidence type="ECO:0000313" key="3">
    <source>
        <dbReference type="EMBL" id="SKC50414.1"/>
    </source>
</evidence>
<organism evidence="3 4">
    <name type="scientific">Krasilnikoviella flava</name>
    <dbReference type="NCBI Taxonomy" id="526729"/>
    <lineage>
        <taxon>Bacteria</taxon>
        <taxon>Bacillati</taxon>
        <taxon>Actinomycetota</taxon>
        <taxon>Actinomycetes</taxon>
        <taxon>Micrococcales</taxon>
        <taxon>Promicromonosporaceae</taxon>
        <taxon>Krasilnikoviella</taxon>
    </lineage>
</organism>
<keyword evidence="1" id="KW-0479">Metal-binding</keyword>
<dbReference type="SUPFAM" id="SSF54593">
    <property type="entry name" value="Glyoxalase/Bleomycin resistance protein/Dihydroxybiphenyl dioxygenase"/>
    <property type="match status" value="1"/>
</dbReference>
<dbReference type="OrthoDB" id="9792626at2"/>
<dbReference type="GO" id="GO:0004462">
    <property type="term" value="F:lactoylglutathione lyase activity"/>
    <property type="evidence" value="ECO:0007669"/>
    <property type="project" value="InterPro"/>
</dbReference>
<proteinExistence type="predicted"/>
<feature type="domain" description="VOC" evidence="2">
    <location>
        <begin position="183"/>
        <end position="296"/>
    </location>
</feature>
<gene>
    <name evidence="3" type="ORF">SAMN04324258_1351</name>
</gene>
<dbReference type="GO" id="GO:0046872">
    <property type="term" value="F:metal ion binding"/>
    <property type="evidence" value="ECO:0007669"/>
    <property type="project" value="UniProtKB-KW"/>
</dbReference>
<keyword evidence="4" id="KW-1185">Reference proteome</keyword>
<dbReference type="RefSeq" id="WP_079572706.1">
    <property type="nucleotide sequence ID" value="NZ_FUZQ01000002.1"/>
</dbReference>
<dbReference type="InterPro" id="IPR018146">
    <property type="entry name" value="Glyoxalase_1_CS"/>
</dbReference>
<dbReference type="PROSITE" id="PS00934">
    <property type="entry name" value="GLYOXALASE_I_1"/>
    <property type="match status" value="1"/>
</dbReference>
<dbReference type="EMBL" id="FUZQ01000002">
    <property type="protein sequence ID" value="SKC50414.1"/>
    <property type="molecule type" value="Genomic_DNA"/>
</dbReference>
<dbReference type="InterPro" id="IPR029068">
    <property type="entry name" value="Glyas_Bleomycin-R_OHBP_Dase"/>
</dbReference>
<reference evidence="3 4" key="1">
    <citation type="submission" date="2017-02" db="EMBL/GenBank/DDBJ databases">
        <authorList>
            <person name="Peterson S.W."/>
        </authorList>
    </citation>
    <scope>NUCLEOTIDE SEQUENCE [LARGE SCALE GENOMIC DNA]</scope>
    <source>
        <strain evidence="3 4">DSM 21481</strain>
    </source>
</reference>
<feature type="domain" description="VOC" evidence="2">
    <location>
        <begin position="19"/>
        <end position="138"/>
    </location>
</feature>
<dbReference type="InterPro" id="IPR037523">
    <property type="entry name" value="VOC_core"/>
</dbReference>
<evidence type="ECO:0000256" key="1">
    <source>
        <dbReference type="ARBA" id="ARBA00022723"/>
    </source>
</evidence>
<dbReference type="InterPro" id="IPR004360">
    <property type="entry name" value="Glyas_Fos-R_dOase_dom"/>
</dbReference>
<keyword evidence="3" id="KW-0223">Dioxygenase</keyword>
<accession>A0A1T5JGB5</accession>
<protein>
    <submittedName>
        <fullName evidence="3">Catechol 2,3-dioxygenase</fullName>
    </submittedName>
</protein>
<dbReference type="GO" id="GO:0051213">
    <property type="term" value="F:dioxygenase activity"/>
    <property type="evidence" value="ECO:0007669"/>
    <property type="project" value="UniProtKB-KW"/>
</dbReference>